<keyword evidence="2" id="KW-0732">Signal</keyword>
<protein>
    <submittedName>
        <fullName evidence="3">Divergent polysaccharide deacetylase family</fullName>
    </submittedName>
</protein>
<sequence length="350" mass="38005">MRKKHVHRGFSYALILASAALAAFAASAIINSCTPKESSQKTQKSPYGTPEYVIELPPGYEDLKVIPQSGQGQKTQPLSGSAPTNESQSTPQGDGTAVARLARPQGPQEEAPRVTGHPTLIIVIDDVGYNNGELKPFLKLPFPITFAVLPQLPHSTDSVLAIRDAGKEFILHQPMEALGGNDPGPHAVYLAMDDATIEKTVAENIDSFPYPPAGMNNHMGSAVTRDEKAMEPILKLVKERGMYYLDSLTAPGTVTVRLCQEMGTPYMERNVFLDNNTDRESILAAIDEGKRIARKNSAAVMIGHVWSSNLAATLMNIYPELVEEGYSLSTISEYMRMQAEENTGHADSGH</sequence>
<dbReference type="PANTHER" id="PTHR30105">
    <property type="entry name" value="UNCHARACTERIZED YIBQ-RELATED"/>
    <property type="match status" value="1"/>
</dbReference>
<dbReference type="Gene3D" id="3.20.20.370">
    <property type="entry name" value="Glycoside hydrolase/deacetylase"/>
    <property type="match status" value="1"/>
</dbReference>
<gene>
    <name evidence="3" type="ORF">SPIRO4BDMA_80084</name>
</gene>
<dbReference type="InterPro" id="IPR006837">
    <property type="entry name" value="Divergent_DAC"/>
</dbReference>
<dbReference type="GO" id="GO:0005975">
    <property type="term" value="P:carbohydrate metabolic process"/>
    <property type="evidence" value="ECO:0007669"/>
    <property type="project" value="InterPro"/>
</dbReference>
<dbReference type="SUPFAM" id="SSF88713">
    <property type="entry name" value="Glycoside hydrolase/deacetylase"/>
    <property type="match status" value="1"/>
</dbReference>
<evidence type="ECO:0000313" key="3">
    <source>
        <dbReference type="EMBL" id="SLM19977.1"/>
    </source>
</evidence>
<feature type="compositionally biased region" description="Polar residues" evidence="1">
    <location>
        <begin position="68"/>
        <end position="93"/>
    </location>
</feature>
<name>A0A3P3XUM6_9SPIR</name>
<feature type="signal peptide" evidence="2">
    <location>
        <begin position="1"/>
        <end position="25"/>
    </location>
</feature>
<dbReference type="EMBL" id="FWDO01000008">
    <property type="protein sequence ID" value="SLM19977.1"/>
    <property type="molecule type" value="Genomic_DNA"/>
</dbReference>
<feature type="region of interest" description="Disordered" evidence="1">
    <location>
        <begin position="66"/>
        <end position="113"/>
    </location>
</feature>
<organism evidence="3">
    <name type="scientific">uncultured spirochete</name>
    <dbReference type="NCBI Taxonomy" id="156406"/>
    <lineage>
        <taxon>Bacteria</taxon>
        <taxon>Pseudomonadati</taxon>
        <taxon>Spirochaetota</taxon>
        <taxon>Spirochaetia</taxon>
        <taxon>Spirochaetales</taxon>
        <taxon>environmental samples</taxon>
    </lineage>
</organism>
<dbReference type="PANTHER" id="PTHR30105:SF2">
    <property type="entry name" value="DIVERGENT POLYSACCHARIDE DEACETYLASE SUPERFAMILY"/>
    <property type="match status" value="1"/>
</dbReference>
<accession>A0A3P3XUM6</accession>
<dbReference type="CDD" id="cd10936">
    <property type="entry name" value="CE4_DAC2"/>
    <property type="match status" value="1"/>
</dbReference>
<dbReference type="AlphaFoldDB" id="A0A3P3XUM6"/>
<dbReference type="Pfam" id="PF04748">
    <property type="entry name" value="Polysacc_deac_2"/>
    <property type="match status" value="1"/>
</dbReference>
<dbReference type="InterPro" id="IPR011330">
    <property type="entry name" value="Glyco_hydro/deAcase_b/a-brl"/>
</dbReference>
<feature type="chain" id="PRO_5018128104" evidence="2">
    <location>
        <begin position="26"/>
        <end position="350"/>
    </location>
</feature>
<evidence type="ECO:0000256" key="1">
    <source>
        <dbReference type="SAM" id="MobiDB-lite"/>
    </source>
</evidence>
<proteinExistence type="predicted"/>
<evidence type="ECO:0000256" key="2">
    <source>
        <dbReference type="SAM" id="SignalP"/>
    </source>
</evidence>
<reference evidence="3" key="1">
    <citation type="submission" date="2017-02" db="EMBL/GenBank/DDBJ databases">
        <authorList>
            <person name="Regsiter A."/>
            <person name="William W."/>
        </authorList>
    </citation>
    <scope>NUCLEOTIDE SEQUENCE</scope>
    <source>
        <strain evidence="3">BdmA 4</strain>
    </source>
</reference>